<proteinExistence type="predicted"/>
<dbReference type="Proteomes" id="UP000078387">
    <property type="component" value="Unassembled WGS sequence"/>
</dbReference>
<reference evidence="1 2" key="1">
    <citation type="submission" date="2016-05" db="EMBL/GenBank/DDBJ databases">
        <title>First whole genome sequencing of Entamoeba histolytica HM1:IMSS-clone-6.</title>
        <authorList>
            <person name="Mukherjee Avik.K."/>
            <person name="Izumyama S."/>
            <person name="Nakada-Tsukui K."/>
            <person name="Nozaki T."/>
        </authorList>
    </citation>
    <scope>NUCLEOTIDE SEQUENCE [LARGE SCALE GENOMIC DNA]</scope>
    <source>
        <strain evidence="1 2">HM1:IMSS clone 6</strain>
    </source>
</reference>
<evidence type="ECO:0000313" key="2">
    <source>
        <dbReference type="Proteomes" id="UP000078387"/>
    </source>
</evidence>
<protein>
    <submittedName>
        <fullName evidence="1">Uncharacterized protein</fullName>
    </submittedName>
</protein>
<dbReference type="AlphaFoldDB" id="A0A5K1V4X4"/>
<sequence length="109" mass="12986">MSNNPEDKIDYYPFDDLKVELLLDFYNDMNDLHDLCDDMVNLYKREECCTLGSERYSVLIEDEIFLIEDIASLACKFLEQHGSVIGAFRRCREKRENRKHEQCKPKKNN</sequence>
<dbReference type="VEuPathDB" id="AmoebaDB:EHI8A_144310"/>
<dbReference type="VEuPathDB" id="AmoebaDB:EHI_119790"/>
<gene>
    <name evidence="1" type="ORF">CL6EHI_119790</name>
</gene>
<comment type="caution">
    <text evidence="1">The sequence shown here is derived from an EMBL/GenBank/DDBJ whole genome shotgun (WGS) entry which is preliminary data.</text>
</comment>
<organism evidence="1 2">
    <name type="scientific">Entamoeba histolytica</name>
    <dbReference type="NCBI Taxonomy" id="5759"/>
    <lineage>
        <taxon>Eukaryota</taxon>
        <taxon>Amoebozoa</taxon>
        <taxon>Evosea</taxon>
        <taxon>Archamoebae</taxon>
        <taxon>Mastigamoebida</taxon>
        <taxon>Entamoebidae</taxon>
        <taxon>Entamoeba</taxon>
    </lineage>
</organism>
<dbReference type="VEuPathDB" id="AmoebaDB:EHI7A_127260"/>
<name>A0A5K1V4X4_ENTHI</name>
<evidence type="ECO:0000313" key="1">
    <source>
        <dbReference type="EMBL" id="GAT98773.1"/>
    </source>
</evidence>
<dbReference type="OMA" id="KKEECCT"/>
<dbReference type="VEuPathDB" id="AmoebaDB:KM1_220020"/>
<dbReference type="EMBL" id="BDEQ01000001">
    <property type="protein sequence ID" value="GAT98773.1"/>
    <property type="molecule type" value="Genomic_DNA"/>
</dbReference>
<dbReference type="VEuPathDB" id="AmoebaDB:EHI5A_171580"/>
<accession>A0A5K1V4X4</accession>